<dbReference type="GO" id="GO:0046856">
    <property type="term" value="P:phosphatidylinositol dephosphorylation"/>
    <property type="evidence" value="ECO:0007669"/>
    <property type="project" value="TreeGrafter"/>
</dbReference>
<proteinExistence type="predicted"/>
<keyword evidence="6" id="KW-1185">Reference proteome</keyword>
<dbReference type="InterPro" id="IPR029023">
    <property type="entry name" value="Tensin_phosphatase"/>
</dbReference>
<evidence type="ECO:0000256" key="2">
    <source>
        <dbReference type="ARBA" id="ARBA00022801"/>
    </source>
</evidence>
<dbReference type="PANTHER" id="PTHR12305:SF81">
    <property type="entry name" value="PHOSPHATIDYLINOSITOL 3,4,5-TRISPHOSPHATE 3-PHOSPHATASE AND DUAL-SPECIFICITY PROTEIN PHOSPHATASE PTEN"/>
    <property type="match status" value="1"/>
</dbReference>
<dbReference type="GO" id="GO:0005886">
    <property type="term" value="C:plasma membrane"/>
    <property type="evidence" value="ECO:0007669"/>
    <property type="project" value="TreeGrafter"/>
</dbReference>
<dbReference type="Proteomes" id="UP000054454">
    <property type="component" value="Unassembled WGS sequence"/>
</dbReference>
<dbReference type="CDD" id="cd14497">
    <property type="entry name" value="PTP_PTEN-like"/>
    <property type="match status" value="1"/>
</dbReference>
<reference evidence="6" key="1">
    <citation type="journal article" date="2016" name="Nat. Commun.">
        <title>Genome analysis of three Pneumocystis species reveals adaptation mechanisms to life exclusively in mammalian hosts.</title>
        <authorList>
            <person name="Ma L."/>
            <person name="Chen Z."/>
            <person name="Huang D.W."/>
            <person name="Kutty G."/>
            <person name="Ishihara M."/>
            <person name="Wang H."/>
            <person name="Abouelleil A."/>
            <person name="Bishop L."/>
            <person name="Davey E."/>
            <person name="Deng R."/>
            <person name="Deng X."/>
            <person name="Fan L."/>
            <person name="Fantoni G."/>
            <person name="Fitzgerald M."/>
            <person name="Gogineni E."/>
            <person name="Goldberg J.M."/>
            <person name="Handley G."/>
            <person name="Hu X."/>
            <person name="Huber C."/>
            <person name="Jiao X."/>
            <person name="Jones K."/>
            <person name="Levin J.Z."/>
            <person name="Liu Y."/>
            <person name="Macdonald P."/>
            <person name="Melnikov A."/>
            <person name="Raley C."/>
            <person name="Sassi M."/>
            <person name="Sherman B.T."/>
            <person name="Song X."/>
            <person name="Sykes S."/>
            <person name="Tran B."/>
            <person name="Walsh L."/>
            <person name="Xia Y."/>
            <person name="Yang J."/>
            <person name="Young S."/>
            <person name="Zeng Q."/>
            <person name="Zheng X."/>
            <person name="Stephens R."/>
            <person name="Nusbaum C."/>
            <person name="Birren B.W."/>
            <person name="Azadi P."/>
            <person name="Lempicki R.A."/>
            <person name="Cuomo C.A."/>
            <person name="Kovacs J.A."/>
        </authorList>
    </citation>
    <scope>NUCLEOTIDE SEQUENCE [LARGE SCALE GENOMIC DNA]</scope>
    <source>
        <strain evidence="6">B80</strain>
    </source>
</reference>
<accession>A0A0W4ZQI3</accession>
<dbReference type="RefSeq" id="XP_018227212.1">
    <property type="nucleotide sequence ID" value="XM_018368947.1"/>
</dbReference>
<comment type="caution">
    <text evidence="5">The sequence shown here is derived from an EMBL/GenBank/DDBJ whole genome shotgun (WGS) entry which is preliminary data.</text>
</comment>
<dbReference type="EMBL" id="LFVZ01000002">
    <property type="protein sequence ID" value="KTW30616.1"/>
    <property type="molecule type" value="Genomic_DNA"/>
</dbReference>
<dbReference type="OrthoDB" id="16692at2759"/>
<dbReference type="GO" id="GO:0043491">
    <property type="term" value="P:phosphatidylinositol 3-kinase/protein kinase B signal transduction"/>
    <property type="evidence" value="ECO:0007669"/>
    <property type="project" value="TreeGrafter"/>
</dbReference>
<dbReference type="GO" id="GO:0005634">
    <property type="term" value="C:nucleus"/>
    <property type="evidence" value="ECO:0007669"/>
    <property type="project" value="TreeGrafter"/>
</dbReference>
<dbReference type="GO" id="GO:0016314">
    <property type="term" value="F:phosphatidylinositol-3,4,5-trisphosphate 3-phosphatase activity"/>
    <property type="evidence" value="ECO:0007669"/>
    <property type="project" value="UniProtKB-EC"/>
</dbReference>
<sequence length="338" mass="40035">MLFSREKMINLFKFVLQSIRSRVSFPRTKFYDEKNGVFLDLSYITDRVIVMSAPTMSFPERIYRNNLKDVLRFLQQRHSENWIIFEFCKEGIGYSDSDFLFKVFHYPFPDHQPPPFRIIPEIVDSISKYMNASDDNVVVFHCKAGKGRSGTIACSYLISEKKFTAESALSKFTEARIQKGYGNGITILSQKRYIFYVEKWVSMGKKYQELDIMISQIEIFTENKKIGCKIYGYRDDNRIDCLYAFLPPEIVINNSTMIFTPAIKFISREDICVEIYHLSRFKKNVLKAHCWFNIFFERDDNQTEGFFSIDFQDCDYLKTTCRDKSKLFDKFILKWKIL</sequence>
<dbReference type="PANTHER" id="PTHR12305">
    <property type="entry name" value="PHOSPHATASE WITH HOMOLOGY TO TENSIN"/>
    <property type="match status" value="1"/>
</dbReference>
<gene>
    <name evidence="5" type="ORF">T552_00332</name>
</gene>
<dbReference type="InterPro" id="IPR051281">
    <property type="entry name" value="Dual-spec_lipid-protein_phosph"/>
</dbReference>
<dbReference type="GO" id="GO:0042995">
    <property type="term" value="C:cell projection"/>
    <property type="evidence" value="ECO:0007669"/>
    <property type="project" value="TreeGrafter"/>
</dbReference>
<name>A0A0W4ZQI3_PNEC8</name>
<organism evidence="5 6">
    <name type="scientific">Pneumocystis carinii (strain B80)</name>
    <name type="common">Rat pneumocystis pneumonia agent</name>
    <name type="synonym">Pneumocystis carinii f. sp. carinii</name>
    <dbReference type="NCBI Taxonomy" id="1408658"/>
    <lineage>
        <taxon>Eukaryota</taxon>
        <taxon>Fungi</taxon>
        <taxon>Dikarya</taxon>
        <taxon>Ascomycota</taxon>
        <taxon>Taphrinomycotina</taxon>
        <taxon>Pneumocystomycetes</taxon>
        <taxon>Pneumocystaceae</taxon>
        <taxon>Pneumocystis</taxon>
    </lineage>
</organism>
<dbReference type="Pfam" id="PF00782">
    <property type="entry name" value="DSPc"/>
    <property type="match status" value="1"/>
</dbReference>
<dbReference type="InterPro" id="IPR000340">
    <property type="entry name" value="Dual-sp_phosphatase_cat-dom"/>
</dbReference>
<dbReference type="AlphaFoldDB" id="A0A0W4ZQI3"/>
<dbReference type="GeneID" id="28935149"/>
<evidence type="ECO:0000259" key="4">
    <source>
        <dbReference type="PROSITE" id="PS51181"/>
    </source>
</evidence>
<evidence type="ECO:0000256" key="1">
    <source>
        <dbReference type="ARBA" id="ARBA00013015"/>
    </source>
</evidence>
<dbReference type="GO" id="GO:0005829">
    <property type="term" value="C:cytosol"/>
    <property type="evidence" value="ECO:0007669"/>
    <property type="project" value="TreeGrafter"/>
</dbReference>
<evidence type="ECO:0000259" key="3">
    <source>
        <dbReference type="PROSITE" id="PS50056"/>
    </source>
</evidence>
<dbReference type="PROSITE" id="PS00383">
    <property type="entry name" value="TYR_PHOSPHATASE_1"/>
    <property type="match status" value="1"/>
</dbReference>
<feature type="domain" description="Tyrosine specific protein phosphatases" evidence="3">
    <location>
        <begin position="120"/>
        <end position="176"/>
    </location>
</feature>
<dbReference type="InterPro" id="IPR029021">
    <property type="entry name" value="Prot-tyrosine_phosphatase-like"/>
</dbReference>
<dbReference type="InterPro" id="IPR000387">
    <property type="entry name" value="Tyr_Pase_dom"/>
</dbReference>
<dbReference type="Gene3D" id="3.90.190.10">
    <property type="entry name" value="Protein tyrosine phosphatase superfamily"/>
    <property type="match status" value="1"/>
</dbReference>
<dbReference type="PROSITE" id="PS51181">
    <property type="entry name" value="PPASE_TENSIN"/>
    <property type="match status" value="1"/>
</dbReference>
<dbReference type="GO" id="GO:0051896">
    <property type="term" value="P:regulation of phosphatidylinositol 3-kinase/protein kinase B signal transduction"/>
    <property type="evidence" value="ECO:0007669"/>
    <property type="project" value="TreeGrafter"/>
</dbReference>
<dbReference type="SUPFAM" id="SSF52799">
    <property type="entry name" value="(Phosphotyrosine protein) phosphatases II"/>
    <property type="match status" value="1"/>
</dbReference>
<dbReference type="GO" id="GO:0004725">
    <property type="term" value="F:protein tyrosine phosphatase activity"/>
    <property type="evidence" value="ECO:0007669"/>
    <property type="project" value="TreeGrafter"/>
</dbReference>
<evidence type="ECO:0000313" key="5">
    <source>
        <dbReference type="EMBL" id="KTW30616.1"/>
    </source>
</evidence>
<dbReference type="VEuPathDB" id="FungiDB:T552_00332"/>
<dbReference type="InterPro" id="IPR016130">
    <property type="entry name" value="Tyr_Pase_AS"/>
</dbReference>
<dbReference type="EC" id="3.1.3.67" evidence="1"/>
<feature type="domain" description="Phosphatase tensin-type" evidence="4">
    <location>
        <begin position="30"/>
        <end position="204"/>
    </location>
</feature>
<keyword evidence="2" id="KW-0378">Hydrolase</keyword>
<dbReference type="PROSITE" id="PS50056">
    <property type="entry name" value="TYR_PHOSPHATASE_2"/>
    <property type="match status" value="1"/>
</dbReference>
<evidence type="ECO:0000313" key="6">
    <source>
        <dbReference type="Proteomes" id="UP000054454"/>
    </source>
</evidence>
<protein>
    <recommendedName>
        <fullName evidence="1">phosphatidylinositol-3,4,5-trisphosphate 3-phosphatase</fullName>
        <ecNumber evidence="1">3.1.3.67</ecNumber>
    </recommendedName>
</protein>